<keyword evidence="3" id="KW-1185">Reference proteome</keyword>
<proteinExistence type="predicted"/>
<dbReference type="EMBL" id="JBHUGS010000002">
    <property type="protein sequence ID" value="MFD1950702.1"/>
    <property type="molecule type" value="Genomic_DNA"/>
</dbReference>
<reference evidence="3" key="1">
    <citation type="journal article" date="2019" name="Int. J. Syst. Evol. Microbiol.">
        <title>The Global Catalogue of Microorganisms (GCM) 10K type strain sequencing project: providing services to taxonomists for standard genome sequencing and annotation.</title>
        <authorList>
            <consortium name="The Broad Institute Genomics Platform"/>
            <consortium name="The Broad Institute Genome Sequencing Center for Infectious Disease"/>
            <person name="Wu L."/>
            <person name="Ma J."/>
        </authorList>
    </citation>
    <scope>NUCLEOTIDE SEQUENCE [LARGE SCALE GENOMIC DNA]</scope>
    <source>
        <strain evidence="3">CGMCC 1.12702</strain>
    </source>
</reference>
<feature type="signal peptide" evidence="1">
    <location>
        <begin position="1"/>
        <end position="21"/>
    </location>
</feature>
<name>A0ABW4TVG4_9SPHN</name>
<keyword evidence="1" id="KW-0732">Signal</keyword>
<protein>
    <submittedName>
        <fullName evidence="2">Uncharacterized protein</fullName>
    </submittedName>
</protein>
<evidence type="ECO:0000313" key="2">
    <source>
        <dbReference type="EMBL" id="MFD1950702.1"/>
    </source>
</evidence>
<accession>A0ABW4TVG4</accession>
<dbReference type="RefSeq" id="WP_380928916.1">
    <property type="nucleotide sequence ID" value="NZ_JBHUGS010000002.1"/>
</dbReference>
<dbReference type="Proteomes" id="UP001597400">
    <property type="component" value="Unassembled WGS sequence"/>
</dbReference>
<comment type="caution">
    <text evidence="2">The sequence shown here is derived from an EMBL/GenBank/DDBJ whole genome shotgun (WGS) entry which is preliminary data.</text>
</comment>
<evidence type="ECO:0000313" key="3">
    <source>
        <dbReference type="Proteomes" id="UP001597400"/>
    </source>
</evidence>
<feature type="chain" id="PRO_5045811894" evidence="1">
    <location>
        <begin position="22"/>
        <end position="138"/>
    </location>
</feature>
<organism evidence="2 3">
    <name type="scientific">Sphingomonas arantia</name>
    <dbReference type="NCBI Taxonomy" id="1460676"/>
    <lineage>
        <taxon>Bacteria</taxon>
        <taxon>Pseudomonadati</taxon>
        <taxon>Pseudomonadota</taxon>
        <taxon>Alphaproteobacteria</taxon>
        <taxon>Sphingomonadales</taxon>
        <taxon>Sphingomonadaceae</taxon>
        <taxon>Sphingomonas</taxon>
    </lineage>
</organism>
<evidence type="ECO:0000256" key="1">
    <source>
        <dbReference type="SAM" id="SignalP"/>
    </source>
</evidence>
<sequence length="138" mass="14979">MKRFLLSCAMLAAIVTAPVAARDRQTLAERGQAELAKATKGLVRGESVRCLPLSSVQSTQVITGVGLLYDVGGGRKYLNVPQSGANWLDWNVIPVSILYGGSACRLDAVRLIDRNTRMQGGFVVLDDFVPYTRPDRAK</sequence>
<gene>
    <name evidence="2" type="ORF">ACFSGX_07975</name>
</gene>